<reference evidence="1 2" key="1">
    <citation type="submission" date="2018-11" db="EMBL/GenBank/DDBJ databases">
        <title>Photobacterium sp. BEI247 sp. nov., a marine bacterium isolated from Yongle Blue Hole in the South China Sea.</title>
        <authorList>
            <person name="Wang X."/>
        </authorList>
    </citation>
    <scope>NUCLEOTIDE SEQUENCE [LARGE SCALE GENOMIC DNA]</scope>
    <source>
        <strain evidence="2">BEI247</strain>
    </source>
</reference>
<keyword evidence="2" id="KW-1185">Reference proteome</keyword>
<dbReference type="OrthoDB" id="6315961at2"/>
<dbReference type="AlphaFoldDB" id="A0A444JIJ2"/>
<gene>
    <name evidence="1" type="ORF">EDI28_24895</name>
</gene>
<organism evidence="1 2">
    <name type="scientific">Photobacterium chitinilyticum</name>
    <dbReference type="NCBI Taxonomy" id="2485123"/>
    <lineage>
        <taxon>Bacteria</taxon>
        <taxon>Pseudomonadati</taxon>
        <taxon>Pseudomonadota</taxon>
        <taxon>Gammaproteobacteria</taxon>
        <taxon>Vibrionales</taxon>
        <taxon>Vibrionaceae</taxon>
        <taxon>Photobacterium</taxon>
    </lineage>
</organism>
<accession>A0A444JIJ2</accession>
<name>A0A444JIJ2_9GAMM</name>
<evidence type="ECO:0000313" key="2">
    <source>
        <dbReference type="Proteomes" id="UP000287563"/>
    </source>
</evidence>
<dbReference type="Proteomes" id="UP000287563">
    <property type="component" value="Unassembled WGS sequence"/>
</dbReference>
<evidence type="ECO:0000313" key="1">
    <source>
        <dbReference type="EMBL" id="RWX52902.1"/>
    </source>
</evidence>
<dbReference type="RefSeq" id="WP_128786526.1">
    <property type="nucleotide sequence ID" value="NZ_RJLM01000023.1"/>
</dbReference>
<proteinExistence type="predicted"/>
<sequence>MKNEPANNNFDIQRYLEGYKKLRLKPVHNKDYFLPALTCFIELFGASSSVRTMIRCAEKQLQVSSGISDSSLDNFSRQGVGKKTAEKFFRFIFQTDPQTFTQLESQCETQDTIYESDNYWPWLGVICNLQGSEENELALCIDFLTKRCQQNKQINNYCRAMKEKETSNAEVLNKYFERTSAHTLLSDEEKTAFSEGIVSELNNPRGEATEKAVLAMLQYRLDFYFHLMASFEVGILKLWLELDEDIPNRVPDFYQNGFFSSIAHIHSHSSPFNRFLDGLKERFNPQVLNGYPSLSGSKLAAFIPVDKSDEQYVTLHEAQKRQLRKWRERNAYPSLETLECLISDLFGFKDQIPVIAKSLANIGLICIGLDRQHKQLLQHKEISPELLSKAYGSYPRYWQQYRQHI</sequence>
<dbReference type="EMBL" id="RJLM01000023">
    <property type="protein sequence ID" value="RWX52902.1"/>
    <property type="molecule type" value="Genomic_DNA"/>
</dbReference>
<comment type="caution">
    <text evidence="1">The sequence shown here is derived from an EMBL/GenBank/DDBJ whole genome shotgun (WGS) entry which is preliminary data.</text>
</comment>
<protein>
    <submittedName>
        <fullName evidence="1">Uncharacterized protein</fullName>
    </submittedName>
</protein>